<comment type="similarity">
    <text evidence="13">Belongs to the TRAFAC class myosin-kinesin ATPase superfamily. Kinesin family. KIN-5/BimC subfamily.</text>
</comment>
<dbReference type="OrthoDB" id="3176171at2759"/>
<dbReference type="GO" id="GO:0008017">
    <property type="term" value="F:microtubule binding"/>
    <property type="evidence" value="ECO:0007669"/>
    <property type="project" value="InterPro"/>
</dbReference>
<dbReference type="Proteomes" id="UP000749559">
    <property type="component" value="Unassembled WGS sequence"/>
</dbReference>
<evidence type="ECO:0000256" key="10">
    <source>
        <dbReference type="ARBA" id="ARBA00023175"/>
    </source>
</evidence>
<feature type="coiled-coil region" evidence="14">
    <location>
        <begin position="361"/>
        <end position="460"/>
    </location>
</feature>
<dbReference type="Pfam" id="PF00225">
    <property type="entry name" value="Kinesin"/>
    <property type="match status" value="1"/>
</dbReference>
<keyword evidence="3" id="KW-0597">Phosphoprotein</keyword>
<dbReference type="GO" id="GO:0007018">
    <property type="term" value="P:microtubule-based movement"/>
    <property type="evidence" value="ECO:0007669"/>
    <property type="project" value="InterPro"/>
</dbReference>
<evidence type="ECO:0000256" key="6">
    <source>
        <dbReference type="ARBA" id="ARBA00022741"/>
    </source>
</evidence>
<feature type="compositionally biased region" description="Low complexity" evidence="15">
    <location>
        <begin position="1124"/>
        <end position="1146"/>
    </location>
</feature>
<gene>
    <name evidence="16" type="ORF">OFUS_LOCUS10388</name>
</gene>
<evidence type="ECO:0000256" key="1">
    <source>
        <dbReference type="ARBA" id="ARBA00004647"/>
    </source>
</evidence>
<dbReference type="InterPro" id="IPR019821">
    <property type="entry name" value="Kinesin_motor_CS"/>
</dbReference>
<dbReference type="Pfam" id="PF13931">
    <property type="entry name" value="Microtub_bind"/>
    <property type="match status" value="1"/>
</dbReference>
<dbReference type="InterPro" id="IPR025901">
    <property type="entry name" value="Kinesin-assoc_MT-bd_dom"/>
</dbReference>
<accession>A0A8J1XGF0</accession>
<organism evidence="16 17">
    <name type="scientific">Owenia fusiformis</name>
    <name type="common">Polychaete worm</name>
    <dbReference type="NCBI Taxonomy" id="6347"/>
    <lineage>
        <taxon>Eukaryota</taxon>
        <taxon>Metazoa</taxon>
        <taxon>Spiralia</taxon>
        <taxon>Lophotrochozoa</taxon>
        <taxon>Annelida</taxon>
        <taxon>Polychaeta</taxon>
        <taxon>Sedentaria</taxon>
        <taxon>Canalipalpata</taxon>
        <taxon>Sabellida</taxon>
        <taxon>Oweniida</taxon>
        <taxon>Oweniidae</taxon>
        <taxon>Owenia</taxon>
    </lineage>
</organism>
<feature type="compositionally biased region" description="Polar residues" evidence="15">
    <location>
        <begin position="1048"/>
        <end position="1058"/>
    </location>
</feature>
<evidence type="ECO:0000313" key="17">
    <source>
        <dbReference type="Proteomes" id="UP000749559"/>
    </source>
</evidence>
<evidence type="ECO:0000256" key="14">
    <source>
        <dbReference type="SAM" id="Coils"/>
    </source>
</evidence>
<keyword evidence="4" id="KW-0132">Cell division</keyword>
<dbReference type="GO" id="GO:0008574">
    <property type="term" value="F:plus-end-directed microtubule motor activity"/>
    <property type="evidence" value="ECO:0007669"/>
    <property type="project" value="TreeGrafter"/>
</dbReference>
<evidence type="ECO:0000256" key="9">
    <source>
        <dbReference type="ARBA" id="ARBA00023054"/>
    </source>
</evidence>
<dbReference type="GO" id="GO:0072686">
    <property type="term" value="C:mitotic spindle"/>
    <property type="evidence" value="ECO:0007669"/>
    <property type="project" value="TreeGrafter"/>
</dbReference>
<evidence type="ECO:0000256" key="2">
    <source>
        <dbReference type="ARBA" id="ARBA00022490"/>
    </source>
</evidence>
<keyword evidence="9 14" id="KW-0175">Coiled coil</keyword>
<dbReference type="InterPro" id="IPR047241">
    <property type="entry name" value="KIF11-like_kin_motor_dom"/>
</dbReference>
<keyword evidence="5" id="KW-0493">Microtubule</keyword>
<dbReference type="PRINTS" id="PR00380">
    <property type="entry name" value="KINESINHEAVY"/>
</dbReference>
<dbReference type="AlphaFoldDB" id="A0A8J1XGF0"/>
<dbReference type="GO" id="GO:0005876">
    <property type="term" value="C:spindle microtubule"/>
    <property type="evidence" value="ECO:0007669"/>
    <property type="project" value="TreeGrafter"/>
</dbReference>
<dbReference type="CDD" id="cd01364">
    <property type="entry name" value="KISc_BimC_Eg5"/>
    <property type="match status" value="1"/>
</dbReference>
<evidence type="ECO:0000256" key="4">
    <source>
        <dbReference type="ARBA" id="ARBA00022618"/>
    </source>
</evidence>
<dbReference type="GO" id="GO:0051231">
    <property type="term" value="P:spindle elongation"/>
    <property type="evidence" value="ECO:0007669"/>
    <property type="project" value="TreeGrafter"/>
</dbReference>
<sequence length="1146" mass="129141">MVKSKAEKDANQHINVVVRCRPMNEAEKKRGSHNVVEVDQNKGEVTIKEKLLPLAHTKTFNYDRVFGPNTKQISVYKEVVVPVIDEVLMGYNCTIFAYGQTGTGKTFTMEGERSNNMTCSWEEDPLAGIIPRSLHQLFERLNKQDIEFSMRISYIELYNEELYDLLNSSEEPLRLRIYEDSAKKGSVIINGMEEAVVTNKDDVYNILEMGAAKRQTAATLLNAQSSRSHSVFSVTLHMKENTIDGEELLKTGKLNLVDLAGSENIGRSGAVEKRAKEAGNINQSLLTLGRVITALVEHAPHIPYRESKLTRLLQDSLGGRTKTSIIATVSPASCNFEETVSTLDYAHRAKNITNRPEVNQKLTKKALLKEYTEELERLRRDLQASREKNGIYLAEDNYNDMISKIAQQQDTIKDVTERLDSLKTEFDQISELFGITKVELEDTSEQLAQTTQELDTCKVTLHDTKLRLRQTTQQRDEQTHLLHHHMDTETVLYSDATQLLTTSEEATTDVSGLHAKLDRKQAVETHNEDAKQQFKSNFSKAVESFQGDVTTFTNTQVNGFLDFMKQQIETGVEKRAEDVSNVCSQLSECVNKLNTMVGDIHQSQESTTKDLQNIAGDIETSCKAHSSLTSESMQIFLQQEHASRMTDIQNMLSSMSNQMKEQAHTLSQQISNQQKMLQEHTEGQLSRLSEIINIVEEERQARTERHTENIEHTKTILETQAELQKKLRAEINAVVERAFSTELASLTSGVDTLQTNLTQSQTVSTKSDSVVTSKVEEEKETSELFKKQHDETCQMIMGASSASEEKLQENVEQCSAKQTELQSTVCKYIESSQEQHCSHSNQLVEQLHTQTQQSQSGLDEHHQKTQELNAAIDSMKTDVTDSLVQQQEQHQSCAIEQQQQVQQQQGTATAWLTETTKTLNEFDDNVNVFIQDNLKKDLPTGTTPERREFSYPRILEKTKPHDQLLSAFREQYQLEQALSTALPDDSYSEQRSVVMDTSKSTTQNEQTRMSVSSDASDISQSNLSQTNVSQNNVSQTNVSQTNVSQTNESQTNISQSSEVSKHEEPVQVEDKEDCKENMPAPQSSKVPTKSIPEKRGRNNSVKSTKKLKSTPNKATPGKIDTGKTRTTTPTRATSRTRLPLRSNQPS</sequence>
<evidence type="ECO:0000256" key="13">
    <source>
        <dbReference type="ARBA" id="ARBA00034704"/>
    </source>
</evidence>
<comment type="caution">
    <text evidence="16">The sequence shown here is derived from an EMBL/GenBank/DDBJ whole genome shotgun (WGS) entry which is preliminary data.</text>
</comment>
<dbReference type="InterPro" id="IPR047149">
    <property type="entry name" value="KIF11-like"/>
</dbReference>
<dbReference type="GO" id="GO:0005524">
    <property type="term" value="F:ATP binding"/>
    <property type="evidence" value="ECO:0007669"/>
    <property type="project" value="UniProtKB-UniRule"/>
</dbReference>
<keyword evidence="7" id="KW-0498">Mitosis</keyword>
<evidence type="ECO:0000256" key="7">
    <source>
        <dbReference type="ARBA" id="ARBA00022776"/>
    </source>
</evidence>
<evidence type="ECO:0000256" key="15">
    <source>
        <dbReference type="SAM" id="MobiDB-lite"/>
    </source>
</evidence>
<evidence type="ECO:0000256" key="11">
    <source>
        <dbReference type="ARBA" id="ARBA00023212"/>
    </source>
</evidence>
<evidence type="ECO:0000256" key="3">
    <source>
        <dbReference type="ARBA" id="ARBA00022553"/>
    </source>
</evidence>
<protein>
    <submittedName>
        <fullName evidence="16">Uncharacterized protein</fullName>
    </submittedName>
</protein>
<evidence type="ECO:0000256" key="5">
    <source>
        <dbReference type="ARBA" id="ARBA00022701"/>
    </source>
</evidence>
<dbReference type="EMBL" id="CAIIXF020000005">
    <property type="protein sequence ID" value="CAH1784140.1"/>
    <property type="molecule type" value="Genomic_DNA"/>
</dbReference>
<feature type="compositionally biased region" description="Low complexity" evidence="15">
    <location>
        <begin position="1010"/>
        <end position="1047"/>
    </location>
</feature>
<feature type="compositionally biased region" description="Basic and acidic residues" evidence="15">
    <location>
        <begin position="1059"/>
        <end position="1076"/>
    </location>
</feature>
<dbReference type="GO" id="GO:0000922">
    <property type="term" value="C:spindle pole"/>
    <property type="evidence" value="ECO:0007669"/>
    <property type="project" value="UniProtKB-SubCell"/>
</dbReference>
<dbReference type="InterPro" id="IPR027417">
    <property type="entry name" value="P-loop_NTPase"/>
</dbReference>
<feature type="region of interest" description="Disordered" evidence="15">
    <location>
        <begin position="982"/>
        <end position="1146"/>
    </location>
</feature>
<dbReference type="GO" id="GO:0005634">
    <property type="term" value="C:nucleus"/>
    <property type="evidence" value="ECO:0007669"/>
    <property type="project" value="TreeGrafter"/>
</dbReference>
<feature type="compositionally biased region" description="Polar residues" evidence="15">
    <location>
        <begin position="989"/>
        <end position="1009"/>
    </location>
</feature>
<comment type="subcellular location">
    <subcellularLocation>
        <location evidence="1">Cytoplasm</location>
        <location evidence="1">Cytoskeleton</location>
        <location evidence="1">Spindle pole</location>
    </subcellularLocation>
</comment>
<evidence type="ECO:0000313" key="16">
    <source>
        <dbReference type="EMBL" id="CAH1784140.1"/>
    </source>
</evidence>
<dbReference type="PROSITE" id="PS50067">
    <property type="entry name" value="KINESIN_MOTOR_2"/>
    <property type="match status" value="1"/>
</dbReference>
<dbReference type="PROSITE" id="PS00411">
    <property type="entry name" value="KINESIN_MOTOR_1"/>
    <property type="match status" value="1"/>
</dbReference>
<dbReference type="Gene3D" id="3.40.850.10">
    <property type="entry name" value="Kinesin motor domain"/>
    <property type="match status" value="1"/>
</dbReference>
<dbReference type="SMART" id="SM00129">
    <property type="entry name" value="KISc"/>
    <property type="match status" value="1"/>
</dbReference>
<dbReference type="GO" id="GO:0090307">
    <property type="term" value="P:mitotic spindle assembly"/>
    <property type="evidence" value="ECO:0007669"/>
    <property type="project" value="TreeGrafter"/>
</dbReference>
<dbReference type="InterPro" id="IPR001752">
    <property type="entry name" value="Kinesin_motor_dom"/>
</dbReference>
<evidence type="ECO:0000256" key="12">
    <source>
        <dbReference type="ARBA" id="ARBA00023306"/>
    </source>
</evidence>
<keyword evidence="2" id="KW-0963">Cytoplasm</keyword>
<dbReference type="InterPro" id="IPR036961">
    <property type="entry name" value="Kinesin_motor_dom_sf"/>
</dbReference>
<keyword evidence="17" id="KW-1185">Reference proteome</keyword>
<dbReference type="FunFam" id="3.40.850.10:FF:000035">
    <property type="entry name" value="Kinesin-like protein KIF11"/>
    <property type="match status" value="1"/>
</dbReference>
<dbReference type="PANTHER" id="PTHR47970:SF12">
    <property type="entry name" value="KINESIN FAMILY MEMBER 11"/>
    <property type="match status" value="1"/>
</dbReference>
<keyword evidence="12" id="KW-0131">Cell cycle</keyword>
<evidence type="ECO:0000256" key="8">
    <source>
        <dbReference type="ARBA" id="ARBA00022840"/>
    </source>
</evidence>
<dbReference type="PANTHER" id="PTHR47970">
    <property type="entry name" value="KINESIN-LIKE PROTEIN KIF11"/>
    <property type="match status" value="1"/>
</dbReference>
<keyword evidence="11" id="KW-0206">Cytoskeleton</keyword>
<keyword evidence="6" id="KW-0547">Nucleotide-binding</keyword>
<dbReference type="SUPFAM" id="SSF52540">
    <property type="entry name" value="P-loop containing nucleoside triphosphate hydrolases"/>
    <property type="match status" value="1"/>
</dbReference>
<reference evidence="16" key="1">
    <citation type="submission" date="2022-03" db="EMBL/GenBank/DDBJ databases">
        <authorList>
            <person name="Martin C."/>
        </authorList>
    </citation>
    <scope>NUCLEOTIDE SEQUENCE</scope>
</reference>
<dbReference type="GO" id="GO:0051301">
    <property type="term" value="P:cell division"/>
    <property type="evidence" value="ECO:0007669"/>
    <property type="project" value="UniProtKB-KW"/>
</dbReference>
<keyword evidence="8" id="KW-0067">ATP-binding</keyword>
<proteinExistence type="inferred from homology"/>
<name>A0A8J1XGF0_OWEFU</name>
<keyword evidence="10" id="KW-0505">Motor protein</keyword>